<dbReference type="InterPro" id="IPR027502">
    <property type="entry name" value="ITPase"/>
</dbReference>
<dbReference type="InterPro" id="IPR011009">
    <property type="entry name" value="Kinase-like_dom_sf"/>
</dbReference>
<comment type="function">
    <text evidence="13">Pyrophosphatase that hydrolyzes non-canonical purine nucleotides such as inosine triphosphate (ITP), deoxyinosine triphosphate (dITP) or xanthosine 5'-triphosphate (XTP) to their respective monophosphate derivatives. The enzyme does not distinguish between the deoxy- and ribose forms. Probably excludes non-canonical purines from RNA and DNA precursor pools, thus preventing their incorporation into RNA and DNA and avoiding chromosomal lesions.</text>
</comment>
<dbReference type="GO" id="GO:0009117">
    <property type="term" value="P:nucleotide metabolic process"/>
    <property type="evidence" value="ECO:0007669"/>
    <property type="project" value="UniProtKB-KW"/>
</dbReference>
<evidence type="ECO:0000256" key="5">
    <source>
        <dbReference type="ARBA" id="ARBA00022741"/>
    </source>
</evidence>
<feature type="region of interest" description="Disordered" evidence="14">
    <location>
        <begin position="139"/>
        <end position="171"/>
    </location>
</feature>
<feature type="binding site" evidence="13">
    <location>
        <begin position="328"/>
        <end position="331"/>
    </location>
    <ligand>
        <name>ITP</name>
        <dbReference type="ChEBI" id="CHEBI:61402"/>
    </ligand>
</feature>
<evidence type="ECO:0000256" key="3">
    <source>
        <dbReference type="ARBA" id="ARBA00022490"/>
    </source>
</evidence>
<dbReference type="AlphaFoldDB" id="A0A7S4MHE7"/>
<dbReference type="CDD" id="cd00515">
    <property type="entry name" value="HAM1"/>
    <property type="match status" value="1"/>
</dbReference>
<comment type="catalytic activity">
    <reaction evidence="10">
        <text>ITP + H2O = IMP + diphosphate + H(+)</text>
        <dbReference type="Rhea" id="RHEA:29399"/>
        <dbReference type="ChEBI" id="CHEBI:15377"/>
        <dbReference type="ChEBI" id="CHEBI:15378"/>
        <dbReference type="ChEBI" id="CHEBI:33019"/>
        <dbReference type="ChEBI" id="CHEBI:58053"/>
        <dbReference type="ChEBI" id="CHEBI:61402"/>
        <dbReference type="EC" id="3.6.1.66"/>
    </reaction>
    <physiologicalReaction direction="left-to-right" evidence="10">
        <dbReference type="Rhea" id="RHEA:29400"/>
    </physiologicalReaction>
</comment>
<dbReference type="GO" id="GO:0036220">
    <property type="term" value="F:ITP diphosphatase activity"/>
    <property type="evidence" value="ECO:0007669"/>
    <property type="project" value="UniProtKB-UniRule"/>
</dbReference>
<evidence type="ECO:0000256" key="11">
    <source>
        <dbReference type="ARBA" id="ARBA00093255"/>
    </source>
</evidence>
<evidence type="ECO:0000313" key="15">
    <source>
        <dbReference type="EMBL" id="CAE2222350.1"/>
    </source>
</evidence>
<dbReference type="GO" id="GO:0046872">
    <property type="term" value="F:metal ion binding"/>
    <property type="evidence" value="ECO:0007669"/>
    <property type="project" value="UniProtKB-KW"/>
</dbReference>
<sequence>MAYAMISSYGKSGRSLSAAAALLRGVHSVYPLTSSERKHLLLLVSCRLACSVTLGAYSYQQDPGNEYLLLHAEPAWKALELVWGRARRKDTISGAIDRLFDAACDGAKGGNDETVIECSDIAIPDPDVVDLLSDVREAKKDPQSSLSCADQKTASPPAKKRKTEDDNERSAITFVTGNKKKLEEVVRILDTASAAKKESPSSDSSPSRHLPFKITNCKIDLPELQGDDPVVIAREKCALAAAKIGGPVITEDTSLCFTALKSLPGPYIKWFLDRLGLGGLNDMIQFSEDKSAYAQTVVAFCPGPGMDVEAFDGRTEGKIVPPRGCLDFGWDPIFEPDEGGGLTYAEMSKEGKDAISHRSRAFSKLREYFLREEEVVKRAIRTLGDRQGPQAENR</sequence>
<gene>
    <name evidence="15" type="ORF">OAUR00152_LOCUS8845</name>
</gene>
<dbReference type="InterPro" id="IPR029001">
    <property type="entry name" value="ITPase-like_fam"/>
</dbReference>
<evidence type="ECO:0000256" key="12">
    <source>
        <dbReference type="ARBA" id="ARBA00093271"/>
    </source>
</evidence>
<dbReference type="EMBL" id="HBKQ01012920">
    <property type="protein sequence ID" value="CAE2222350.1"/>
    <property type="molecule type" value="Transcribed_RNA"/>
</dbReference>
<dbReference type="HAMAP" id="MF_03148">
    <property type="entry name" value="HAM1_NTPase"/>
    <property type="match status" value="1"/>
</dbReference>
<feature type="binding site" evidence="13">
    <location>
        <position position="252"/>
    </location>
    <ligand>
        <name>Mg(2+)</name>
        <dbReference type="ChEBI" id="CHEBI:18420"/>
    </ligand>
</feature>
<evidence type="ECO:0000256" key="10">
    <source>
        <dbReference type="ARBA" id="ARBA00093218"/>
    </source>
</evidence>
<keyword evidence="3 13" id="KW-0963">Cytoplasm</keyword>
<dbReference type="Gene3D" id="3.90.950.10">
    <property type="match status" value="1"/>
</dbReference>
<comment type="cofactor">
    <cofactor evidence="13">
        <name>Mg(2+)</name>
        <dbReference type="ChEBI" id="CHEBI:18420"/>
    </cofactor>
    <cofactor evidence="13">
        <name>Mn(2+)</name>
        <dbReference type="ChEBI" id="CHEBI:29035"/>
    </cofactor>
    <text evidence="13">Binds 1 divalent metal cation per subunit; can use either Mg(2+) or Mn(2+).</text>
</comment>
<keyword evidence="13" id="KW-0464">Manganese</keyword>
<dbReference type="PANTHER" id="PTHR11067">
    <property type="entry name" value="INOSINE TRIPHOSPHATE PYROPHOSPHATASE/HAM1 PROTEIN"/>
    <property type="match status" value="1"/>
</dbReference>
<evidence type="ECO:0000256" key="2">
    <source>
        <dbReference type="ARBA" id="ARBA00008023"/>
    </source>
</evidence>
<comment type="catalytic activity">
    <reaction evidence="13">
        <text>XTP + H2O = XMP + diphosphate + H(+)</text>
        <dbReference type="Rhea" id="RHEA:28610"/>
        <dbReference type="ChEBI" id="CHEBI:15377"/>
        <dbReference type="ChEBI" id="CHEBI:15378"/>
        <dbReference type="ChEBI" id="CHEBI:33019"/>
        <dbReference type="ChEBI" id="CHEBI:57464"/>
        <dbReference type="ChEBI" id="CHEBI:61314"/>
        <dbReference type="EC" id="3.6.1.66"/>
    </reaction>
</comment>
<proteinExistence type="inferred from homology"/>
<dbReference type="PANTHER" id="PTHR11067:SF9">
    <property type="entry name" value="INOSINE TRIPHOSPHATE PYROPHOSPHATASE"/>
    <property type="match status" value="1"/>
</dbReference>
<accession>A0A7S4MHE7</accession>
<evidence type="ECO:0000256" key="9">
    <source>
        <dbReference type="ARBA" id="ARBA00054940"/>
    </source>
</evidence>
<dbReference type="GO" id="GO:0035870">
    <property type="term" value="F:dITP diphosphatase activity"/>
    <property type="evidence" value="ECO:0007669"/>
    <property type="project" value="UniProtKB-UniRule"/>
</dbReference>
<organism evidence="15">
    <name type="scientific">Odontella aurita</name>
    <dbReference type="NCBI Taxonomy" id="265563"/>
    <lineage>
        <taxon>Eukaryota</taxon>
        <taxon>Sar</taxon>
        <taxon>Stramenopiles</taxon>
        <taxon>Ochrophyta</taxon>
        <taxon>Bacillariophyta</taxon>
        <taxon>Mediophyceae</taxon>
        <taxon>Biddulphiophycidae</taxon>
        <taxon>Eupodiscales</taxon>
        <taxon>Odontellaceae</taxon>
        <taxon>Odontella</taxon>
    </lineage>
</organism>
<comment type="function">
    <text evidence="9">Pyrophosphatase that hydrolyzes the non-canonical purine nucleotides inosine triphosphate (ITP), deoxyinosine triphosphate (dITP) as well as 2'-deoxy-N-6-hydroxylaminopurine triphosphate (dHAPTP) and xanthosine 5'-triphosphate (XTP) to their respective monophosphate derivatives. The enzyme does not distinguish between the deoxy- and ribose forms. Probably excludes non-canonical purines from RNA and DNA precursor pools, thus preventing their incorporation into RNA and DNA and avoiding chromosomal lesions.</text>
</comment>
<dbReference type="Pfam" id="PF01725">
    <property type="entry name" value="Ham1p_like"/>
    <property type="match status" value="1"/>
</dbReference>
<comment type="catalytic activity">
    <reaction evidence="11">
        <text>dITP + H2O = dIMP + diphosphate + H(+)</text>
        <dbReference type="Rhea" id="RHEA:28342"/>
        <dbReference type="ChEBI" id="CHEBI:15377"/>
        <dbReference type="ChEBI" id="CHEBI:15378"/>
        <dbReference type="ChEBI" id="CHEBI:33019"/>
        <dbReference type="ChEBI" id="CHEBI:61194"/>
        <dbReference type="ChEBI" id="CHEBI:61382"/>
        <dbReference type="EC" id="3.6.1.66"/>
    </reaction>
    <physiologicalReaction direction="left-to-right" evidence="11">
        <dbReference type="Rhea" id="RHEA:28343"/>
    </physiologicalReaction>
</comment>
<dbReference type="InterPro" id="IPR002637">
    <property type="entry name" value="RdgB/HAM1"/>
</dbReference>
<keyword evidence="7 13" id="KW-0460">Magnesium</keyword>
<dbReference type="GO" id="GO:0005737">
    <property type="term" value="C:cytoplasm"/>
    <property type="evidence" value="ECO:0007669"/>
    <property type="project" value="UniProtKB-SubCell"/>
</dbReference>
<dbReference type="GO" id="GO:0009204">
    <property type="term" value="P:deoxyribonucleoside triphosphate catabolic process"/>
    <property type="evidence" value="ECO:0007669"/>
    <property type="project" value="UniProtKB-UniRule"/>
</dbReference>
<dbReference type="FunFam" id="3.90.950.10:FF:000003">
    <property type="entry name" value="Inosine triphosphate pyrophosphatase"/>
    <property type="match status" value="1"/>
</dbReference>
<protein>
    <recommendedName>
        <fullName evidence="13">Inosine triphosphate pyrophosphatase</fullName>
        <shortName evidence="13">ITPase</shortName>
        <shortName evidence="13">Inosine triphosphatase</shortName>
        <ecNumber evidence="13">3.6.1.66</ecNumber>
    </recommendedName>
    <alternativeName>
        <fullName evidence="13">Non-canonical purine NTP pyrophosphatase</fullName>
    </alternativeName>
    <alternativeName>
        <fullName evidence="13">Non-standard purine NTP pyrophosphatase</fullName>
    </alternativeName>
    <alternativeName>
        <fullName evidence="13">Nucleoside-triphosphate diphosphatase</fullName>
    </alternativeName>
    <alternativeName>
        <fullName evidence="13">Nucleoside-triphosphate pyrophosphatase</fullName>
        <shortName evidence="13">NTPase</shortName>
    </alternativeName>
    <alternativeName>
        <fullName evidence="13">XTP/dITP diphosphatase</fullName>
    </alternativeName>
</protein>
<feature type="binding site" evidence="13">
    <location>
        <position position="223"/>
    </location>
    <ligand>
        <name>Mg(2+)</name>
        <dbReference type="ChEBI" id="CHEBI:18420"/>
    </ligand>
</feature>
<evidence type="ECO:0000256" key="1">
    <source>
        <dbReference type="ARBA" id="ARBA00004496"/>
    </source>
</evidence>
<name>A0A7S4MHE7_9STRA</name>
<feature type="binding site" evidence="13">
    <location>
        <begin position="357"/>
        <end position="358"/>
    </location>
    <ligand>
        <name>ITP</name>
        <dbReference type="ChEBI" id="CHEBI:61402"/>
    </ligand>
</feature>
<feature type="binding site" evidence="13">
    <location>
        <begin position="252"/>
        <end position="253"/>
    </location>
    <ligand>
        <name>ITP</name>
        <dbReference type="ChEBI" id="CHEBI:61402"/>
    </ligand>
</feature>
<keyword evidence="6 13" id="KW-0378">Hydrolase</keyword>
<comment type="catalytic activity">
    <reaction evidence="12">
        <text>N(6)-hydroxy-dATP + H2O = N(6)-hydroxy-dAMP + diphosphate + H(+)</text>
        <dbReference type="Rhea" id="RHEA:83971"/>
        <dbReference type="ChEBI" id="CHEBI:15377"/>
        <dbReference type="ChEBI" id="CHEBI:15378"/>
        <dbReference type="ChEBI" id="CHEBI:33019"/>
        <dbReference type="ChEBI" id="CHEBI:233529"/>
        <dbReference type="ChEBI" id="CHEBI:233530"/>
    </reaction>
    <physiologicalReaction direction="left-to-right" evidence="12">
        <dbReference type="Rhea" id="RHEA:83972"/>
    </physiologicalReaction>
</comment>
<comment type="subcellular location">
    <subcellularLocation>
        <location evidence="1 13">Cytoplasm</location>
    </subcellularLocation>
</comment>
<feature type="binding site" evidence="13">
    <location>
        <begin position="176"/>
        <end position="181"/>
    </location>
    <ligand>
        <name>ITP</name>
        <dbReference type="ChEBI" id="CHEBI:61402"/>
    </ligand>
</feature>
<dbReference type="SUPFAM" id="SSF56112">
    <property type="entry name" value="Protein kinase-like (PK-like)"/>
    <property type="match status" value="1"/>
</dbReference>
<feature type="binding site" evidence="13">
    <location>
        <position position="352"/>
    </location>
    <ligand>
        <name>ITP</name>
        <dbReference type="ChEBI" id="CHEBI:61402"/>
    </ligand>
</feature>
<feature type="compositionally biased region" description="Polar residues" evidence="14">
    <location>
        <begin position="143"/>
        <end position="154"/>
    </location>
</feature>
<evidence type="ECO:0000256" key="14">
    <source>
        <dbReference type="SAM" id="MobiDB-lite"/>
    </source>
</evidence>
<reference evidence="15" key="1">
    <citation type="submission" date="2021-01" db="EMBL/GenBank/DDBJ databases">
        <authorList>
            <person name="Corre E."/>
            <person name="Pelletier E."/>
            <person name="Niang G."/>
            <person name="Scheremetjew M."/>
            <person name="Finn R."/>
            <person name="Kale V."/>
            <person name="Holt S."/>
            <person name="Cochrane G."/>
            <person name="Meng A."/>
            <person name="Brown T."/>
            <person name="Cohen L."/>
        </authorList>
    </citation>
    <scope>NUCLEOTIDE SEQUENCE</scope>
    <source>
        <strain evidence="15">Isolate 1302-5</strain>
    </source>
</reference>
<dbReference type="GO" id="GO:0000166">
    <property type="term" value="F:nucleotide binding"/>
    <property type="evidence" value="ECO:0007669"/>
    <property type="project" value="UniProtKB-KW"/>
</dbReference>
<keyword evidence="4 13" id="KW-0479">Metal-binding</keyword>
<feature type="binding site" evidence="13">
    <location>
        <position position="236"/>
    </location>
    <ligand>
        <name>ITP</name>
        <dbReference type="ChEBI" id="CHEBI:61402"/>
    </ligand>
</feature>
<dbReference type="EC" id="3.6.1.66" evidence="13"/>
<keyword evidence="5 13" id="KW-0547">Nucleotide-binding</keyword>
<evidence type="ECO:0000256" key="7">
    <source>
        <dbReference type="ARBA" id="ARBA00022842"/>
    </source>
</evidence>
<comment type="similarity">
    <text evidence="2 13">Belongs to the HAM1 NTPase family.</text>
</comment>
<evidence type="ECO:0000256" key="8">
    <source>
        <dbReference type="ARBA" id="ARBA00023080"/>
    </source>
</evidence>
<evidence type="ECO:0000256" key="4">
    <source>
        <dbReference type="ARBA" id="ARBA00022723"/>
    </source>
</evidence>
<dbReference type="GO" id="GO:0036222">
    <property type="term" value="F:XTP diphosphatase activity"/>
    <property type="evidence" value="ECO:0007669"/>
    <property type="project" value="UniProtKB-UniRule"/>
</dbReference>
<dbReference type="SUPFAM" id="SSF52972">
    <property type="entry name" value="ITPase-like"/>
    <property type="match status" value="1"/>
</dbReference>
<evidence type="ECO:0000256" key="13">
    <source>
        <dbReference type="HAMAP-Rule" id="MF_03148"/>
    </source>
</evidence>
<comment type="subunit">
    <text evidence="13">Homodimer.</text>
</comment>
<evidence type="ECO:0000256" key="6">
    <source>
        <dbReference type="ARBA" id="ARBA00022801"/>
    </source>
</evidence>
<keyword evidence="8 13" id="KW-0546">Nucleotide metabolism</keyword>